<evidence type="ECO:0000313" key="9">
    <source>
        <dbReference type="EMBL" id="KYH31859.1"/>
    </source>
</evidence>
<proteinExistence type="predicted"/>
<evidence type="ECO:0000259" key="8">
    <source>
        <dbReference type="PROSITE" id="PS50850"/>
    </source>
</evidence>
<feature type="transmembrane region" description="Helical" evidence="7">
    <location>
        <begin position="310"/>
        <end position="330"/>
    </location>
</feature>
<dbReference type="InterPro" id="IPR036259">
    <property type="entry name" value="MFS_trans_sf"/>
</dbReference>
<feature type="transmembrane region" description="Helical" evidence="7">
    <location>
        <begin position="342"/>
        <end position="363"/>
    </location>
</feature>
<keyword evidence="4 7" id="KW-0812">Transmembrane</keyword>
<dbReference type="PATRIC" id="fig|1122241.3.peg.2132"/>
<evidence type="ECO:0000256" key="3">
    <source>
        <dbReference type="ARBA" id="ARBA00022475"/>
    </source>
</evidence>
<feature type="transmembrane region" description="Helical" evidence="7">
    <location>
        <begin position="12"/>
        <end position="34"/>
    </location>
</feature>
<dbReference type="Gene3D" id="1.20.1250.20">
    <property type="entry name" value="MFS general substrate transporter like domains"/>
    <property type="match status" value="2"/>
</dbReference>
<comment type="subcellular location">
    <subcellularLocation>
        <location evidence="1">Cell membrane</location>
        <topology evidence="1">Multi-pass membrane protein</topology>
    </subcellularLocation>
</comment>
<feature type="transmembrane region" description="Helical" evidence="7">
    <location>
        <begin position="103"/>
        <end position="124"/>
    </location>
</feature>
<evidence type="ECO:0000256" key="2">
    <source>
        <dbReference type="ARBA" id="ARBA00022448"/>
    </source>
</evidence>
<reference evidence="9 10" key="1">
    <citation type="submission" date="2016-02" db="EMBL/GenBank/DDBJ databases">
        <title>Genome sequence of Moorella mulderi DSM 14980.</title>
        <authorList>
            <person name="Poehlein A."/>
            <person name="Daniel R."/>
        </authorList>
    </citation>
    <scope>NUCLEOTIDE SEQUENCE [LARGE SCALE GENOMIC DNA]</scope>
    <source>
        <strain evidence="9 10">DSM 14980</strain>
    </source>
</reference>
<keyword evidence="10" id="KW-1185">Reference proteome</keyword>
<feature type="transmembrane region" description="Helical" evidence="7">
    <location>
        <begin position="205"/>
        <end position="225"/>
    </location>
</feature>
<organism evidence="9 10">
    <name type="scientific">Moorella mulderi DSM 14980</name>
    <dbReference type="NCBI Taxonomy" id="1122241"/>
    <lineage>
        <taxon>Bacteria</taxon>
        <taxon>Bacillati</taxon>
        <taxon>Bacillota</taxon>
        <taxon>Clostridia</taxon>
        <taxon>Neomoorellales</taxon>
        <taxon>Neomoorellaceae</taxon>
        <taxon>Neomoorella</taxon>
    </lineage>
</organism>
<feature type="transmembrane region" description="Helical" evidence="7">
    <location>
        <begin position="46"/>
        <end position="66"/>
    </location>
</feature>
<keyword evidence="2" id="KW-0813">Transport</keyword>
<keyword evidence="5 7" id="KW-1133">Transmembrane helix</keyword>
<feature type="transmembrane region" description="Helical" evidence="7">
    <location>
        <begin position="131"/>
        <end position="154"/>
    </location>
</feature>
<evidence type="ECO:0000256" key="6">
    <source>
        <dbReference type="ARBA" id="ARBA00023136"/>
    </source>
</evidence>
<dbReference type="PRINTS" id="PR01035">
    <property type="entry name" value="TCRTETA"/>
</dbReference>
<gene>
    <name evidence="9" type="primary">ynfM</name>
    <name evidence="9" type="ORF">MOMUL_20030</name>
</gene>
<feature type="domain" description="Major facilitator superfamily (MFS) profile" evidence="8">
    <location>
        <begin position="7"/>
        <end position="393"/>
    </location>
</feature>
<evidence type="ECO:0000256" key="4">
    <source>
        <dbReference type="ARBA" id="ARBA00022692"/>
    </source>
</evidence>
<dbReference type="Pfam" id="PF07690">
    <property type="entry name" value="MFS_1"/>
    <property type="match status" value="1"/>
</dbReference>
<feature type="transmembrane region" description="Helical" evidence="7">
    <location>
        <begin position="369"/>
        <end position="390"/>
    </location>
</feature>
<dbReference type="AlphaFoldDB" id="A0A151AW11"/>
<dbReference type="PROSITE" id="PS50850">
    <property type="entry name" value="MFS"/>
    <property type="match status" value="1"/>
</dbReference>
<dbReference type="RefSeq" id="WP_062284538.1">
    <property type="nucleotide sequence ID" value="NZ_LTBC01000007.1"/>
</dbReference>
<evidence type="ECO:0000256" key="7">
    <source>
        <dbReference type="SAM" id="Phobius"/>
    </source>
</evidence>
<keyword evidence="6 7" id="KW-0472">Membrane</keyword>
<feature type="transmembrane region" description="Helical" evidence="7">
    <location>
        <begin position="245"/>
        <end position="269"/>
    </location>
</feature>
<dbReference type="SUPFAM" id="SSF103473">
    <property type="entry name" value="MFS general substrate transporter"/>
    <property type="match status" value="1"/>
</dbReference>
<protein>
    <submittedName>
        <fullName evidence="9">Inner membrane transport protein YnfM</fullName>
    </submittedName>
</protein>
<dbReference type="GO" id="GO:0022857">
    <property type="term" value="F:transmembrane transporter activity"/>
    <property type="evidence" value="ECO:0007669"/>
    <property type="project" value="InterPro"/>
</dbReference>
<dbReference type="InterPro" id="IPR011701">
    <property type="entry name" value="MFS"/>
</dbReference>
<evidence type="ECO:0000256" key="1">
    <source>
        <dbReference type="ARBA" id="ARBA00004651"/>
    </source>
</evidence>
<dbReference type="InterPro" id="IPR020846">
    <property type="entry name" value="MFS_dom"/>
</dbReference>
<dbReference type="EMBL" id="LTBC01000007">
    <property type="protein sequence ID" value="KYH31859.1"/>
    <property type="molecule type" value="Genomic_DNA"/>
</dbReference>
<feature type="transmembrane region" description="Helical" evidence="7">
    <location>
        <begin position="78"/>
        <end position="97"/>
    </location>
</feature>
<accession>A0A151AW11</accession>
<dbReference type="GO" id="GO:0005886">
    <property type="term" value="C:plasma membrane"/>
    <property type="evidence" value="ECO:0007669"/>
    <property type="project" value="UniProtKB-SubCell"/>
</dbReference>
<dbReference type="PANTHER" id="PTHR43414:SF6">
    <property type="entry name" value="MULTIDRUG RESISTANCE PROTEIN MDTG"/>
    <property type="match status" value="1"/>
</dbReference>
<dbReference type="OrthoDB" id="65739at2"/>
<evidence type="ECO:0000256" key="5">
    <source>
        <dbReference type="ARBA" id="ARBA00022989"/>
    </source>
</evidence>
<comment type="caution">
    <text evidence="9">The sequence shown here is derived from an EMBL/GenBank/DDBJ whole genome shotgun (WGS) entry which is preliminary data.</text>
</comment>
<name>A0A151AW11_9FIRM</name>
<feature type="transmembrane region" description="Helical" evidence="7">
    <location>
        <begin position="166"/>
        <end position="185"/>
    </location>
</feature>
<sequence length="411" mass="44480">MNSWKANLYSAVAVQVMVTATFHIVTPFLPFYIAELGITGAGELSRWSGFLLGITSLFTGLLSPFWGHLSDRYGRKPMLIRSAASIALFTFCTSLATNIYQVLIFRILQGSFSGFSPAAMSLIATSVPENYLGYSLGLLQAGQVLGFLLGPLLGGILSDFLPYRRVLQLGSLMAVMATLLASYAIHERFEPRQPKENREATTSSFFSWPSYIWVMFTVIFLSQFATRGVEPLLPLYVRTLVGSSTALNTFSGVAVAVQGISSVLGAALAGRLAPRAGYKRLLILNLLCAALFYLPQGMTMNIWLLMSLRFIQGFFLGGLLPLTNSLIGLLTPAEKRGSVYGLTSSAFFFGNFSGPLVAGFWSAHFGLQSVFYVAAALLIVNLIWVLAGVCGPAKRGDKESGLEGGHKRARA</sequence>
<dbReference type="Proteomes" id="UP000075670">
    <property type="component" value="Unassembled WGS sequence"/>
</dbReference>
<dbReference type="PANTHER" id="PTHR43414">
    <property type="entry name" value="MULTIDRUG RESISTANCE PROTEIN MDTG"/>
    <property type="match status" value="1"/>
</dbReference>
<dbReference type="InterPro" id="IPR001958">
    <property type="entry name" value="Tet-R_TetA/multi-R_MdtG-like"/>
</dbReference>
<keyword evidence="3" id="KW-1003">Cell membrane</keyword>
<evidence type="ECO:0000313" key="10">
    <source>
        <dbReference type="Proteomes" id="UP000075670"/>
    </source>
</evidence>
<feature type="transmembrane region" description="Helical" evidence="7">
    <location>
        <begin position="281"/>
        <end position="304"/>
    </location>
</feature>